<reference evidence="1 2" key="1">
    <citation type="journal article" date="2018" name="Front. Plant Sci.">
        <title>Red Clover (Trifolium pratense) and Zigzag Clover (T. medium) - A Picture of Genomic Similarities and Differences.</title>
        <authorList>
            <person name="Dluhosova J."/>
            <person name="Istvanek J."/>
            <person name="Nedelnik J."/>
            <person name="Repkova J."/>
        </authorList>
    </citation>
    <scope>NUCLEOTIDE SEQUENCE [LARGE SCALE GENOMIC DNA]</scope>
    <source>
        <strain evidence="2">cv. 10/8</strain>
        <tissue evidence="1">Leaf</tissue>
    </source>
</reference>
<comment type="caution">
    <text evidence="1">The sequence shown here is derived from an EMBL/GenBank/DDBJ whole genome shotgun (WGS) entry which is preliminary data.</text>
</comment>
<organism evidence="1 2">
    <name type="scientific">Trifolium medium</name>
    <dbReference type="NCBI Taxonomy" id="97028"/>
    <lineage>
        <taxon>Eukaryota</taxon>
        <taxon>Viridiplantae</taxon>
        <taxon>Streptophyta</taxon>
        <taxon>Embryophyta</taxon>
        <taxon>Tracheophyta</taxon>
        <taxon>Spermatophyta</taxon>
        <taxon>Magnoliopsida</taxon>
        <taxon>eudicotyledons</taxon>
        <taxon>Gunneridae</taxon>
        <taxon>Pentapetalae</taxon>
        <taxon>rosids</taxon>
        <taxon>fabids</taxon>
        <taxon>Fabales</taxon>
        <taxon>Fabaceae</taxon>
        <taxon>Papilionoideae</taxon>
        <taxon>50 kb inversion clade</taxon>
        <taxon>NPAAA clade</taxon>
        <taxon>Hologalegina</taxon>
        <taxon>IRL clade</taxon>
        <taxon>Trifolieae</taxon>
        <taxon>Trifolium</taxon>
    </lineage>
</organism>
<proteinExistence type="predicted"/>
<dbReference type="EMBL" id="LXQA010050565">
    <property type="protein sequence ID" value="MCI02909.1"/>
    <property type="molecule type" value="Genomic_DNA"/>
</dbReference>
<feature type="non-terminal residue" evidence="1">
    <location>
        <position position="1"/>
    </location>
</feature>
<sequence length="28" mass="3283">LQRIQGITLEVDAWRMVLKKLKEATITK</sequence>
<accession>A0A392NUQ4</accession>
<keyword evidence="2" id="KW-1185">Reference proteome</keyword>
<evidence type="ECO:0000313" key="2">
    <source>
        <dbReference type="Proteomes" id="UP000265520"/>
    </source>
</evidence>
<protein>
    <submittedName>
        <fullName evidence="1">Uncharacterized protein</fullName>
    </submittedName>
</protein>
<gene>
    <name evidence="1" type="ORF">A2U01_0023943</name>
</gene>
<dbReference type="AlphaFoldDB" id="A0A392NUQ4"/>
<dbReference type="Proteomes" id="UP000265520">
    <property type="component" value="Unassembled WGS sequence"/>
</dbReference>
<name>A0A392NUQ4_9FABA</name>
<evidence type="ECO:0000313" key="1">
    <source>
        <dbReference type="EMBL" id="MCI02909.1"/>
    </source>
</evidence>